<protein>
    <submittedName>
        <fullName evidence="1">Uncharacterized protein</fullName>
    </submittedName>
</protein>
<reference evidence="1 2" key="1">
    <citation type="submission" date="2016-10" db="EMBL/GenBank/DDBJ databases">
        <title>Genome sequence of Mycobacterium talmonii.</title>
        <authorList>
            <person name="Greninger A.L."/>
            <person name="Elliott B."/>
            <person name="Vasireddy S."/>
            <person name="Vasireddy R."/>
        </authorList>
    </citation>
    <scope>NUCLEOTIDE SEQUENCE [LARGE SCALE GENOMIC DNA]</scope>
    <source>
        <strain evidence="2">NE-TNMC-100812</strain>
    </source>
</reference>
<evidence type="ECO:0000313" key="2">
    <source>
        <dbReference type="Proteomes" id="UP000179734"/>
    </source>
</evidence>
<name>A0A1S1NHG8_9MYCO</name>
<organism evidence="1 2">
    <name type="scientific">Mycobacterium talmoniae</name>
    <dbReference type="NCBI Taxonomy" id="1858794"/>
    <lineage>
        <taxon>Bacteria</taxon>
        <taxon>Bacillati</taxon>
        <taxon>Actinomycetota</taxon>
        <taxon>Actinomycetes</taxon>
        <taxon>Mycobacteriales</taxon>
        <taxon>Mycobacteriaceae</taxon>
        <taxon>Mycobacterium</taxon>
    </lineage>
</organism>
<proteinExistence type="predicted"/>
<evidence type="ECO:0000313" key="1">
    <source>
        <dbReference type="EMBL" id="OHV03521.1"/>
    </source>
</evidence>
<dbReference type="RefSeq" id="WP_071026997.1">
    <property type="nucleotide sequence ID" value="NZ_MLQM01000073.1"/>
</dbReference>
<keyword evidence="2" id="KW-1185">Reference proteome</keyword>
<comment type="caution">
    <text evidence="1">The sequence shown here is derived from an EMBL/GenBank/DDBJ whole genome shotgun (WGS) entry which is preliminary data.</text>
</comment>
<dbReference type="EMBL" id="MLQM01000073">
    <property type="protein sequence ID" value="OHV03521.1"/>
    <property type="molecule type" value="Genomic_DNA"/>
</dbReference>
<dbReference type="Proteomes" id="UP000179734">
    <property type="component" value="Unassembled WGS sequence"/>
</dbReference>
<dbReference type="AlphaFoldDB" id="A0A1S1NHG8"/>
<sequence>MHLFVWGRDREVLVDGESGVDGGIDGGERALLGSVYRVGAVVGDSGGGREGAGSFFGESGVDQPEVFVASLGGEVGRVAFPDTACRPVQAVANHLEELAPLLCLGPPSCRSIDEMLNSPVFNL</sequence>
<gene>
    <name evidence="1" type="ORF">BKN37_14455</name>
</gene>
<accession>A0A1S1NHG8</accession>